<keyword evidence="8" id="KW-0653">Protein transport</keyword>
<dbReference type="GO" id="GO:0015031">
    <property type="term" value="P:protein transport"/>
    <property type="evidence" value="ECO:0007669"/>
    <property type="project" value="UniProtKB-KW"/>
</dbReference>
<dbReference type="GO" id="GO:0006888">
    <property type="term" value="P:endoplasmic reticulum to Golgi vesicle-mediated transport"/>
    <property type="evidence" value="ECO:0007669"/>
    <property type="project" value="InterPro"/>
</dbReference>
<dbReference type="GO" id="GO:0005789">
    <property type="term" value="C:endoplasmic reticulum membrane"/>
    <property type="evidence" value="ECO:0007669"/>
    <property type="project" value="UniProtKB-SubCell"/>
</dbReference>
<feature type="transmembrane region" description="Helical" evidence="15">
    <location>
        <begin position="221"/>
        <end position="254"/>
    </location>
</feature>
<accession>A0A9Q1I442</accession>
<dbReference type="GO" id="GO:0003700">
    <property type="term" value="F:DNA-binding transcription factor activity"/>
    <property type="evidence" value="ECO:0007669"/>
    <property type="project" value="InterPro"/>
</dbReference>
<dbReference type="GO" id="GO:0000139">
    <property type="term" value="C:Golgi membrane"/>
    <property type="evidence" value="ECO:0007669"/>
    <property type="project" value="UniProtKB-SubCell"/>
</dbReference>
<dbReference type="PROSITE" id="PS50039">
    <property type="entry name" value="FORK_HEAD_3"/>
    <property type="match status" value="1"/>
</dbReference>
<gene>
    <name evidence="17" type="ORF">COCON_G00043980</name>
</gene>
<dbReference type="EMBL" id="JAFJMO010000003">
    <property type="protein sequence ID" value="KAJ8281879.1"/>
    <property type="molecule type" value="Genomic_DNA"/>
</dbReference>
<evidence type="ECO:0000256" key="10">
    <source>
        <dbReference type="ARBA" id="ARBA00023034"/>
    </source>
</evidence>
<comment type="caution">
    <text evidence="17">The sequence shown here is derived from an EMBL/GenBank/DDBJ whole genome shotgun (WGS) entry which is preliminary data.</text>
</comment>
<feature type="domain" description="Fork-head" evidence="16">
    <location>
        <begin position="374"/>
        <end position="461"/>
    </location>
</feature>
<keyword evidence="5" id="KW-0813">Transport</keyword>
<evidence type="ECO:0000256" key="2">
    <source>
        <dbReference type="ARBA" id="ARBA00004477"/>
    </source>
</evidence>
<dbReference type="SUPFAM" id="SSF46785">
    <property type="entry name" value="Winged helix' DNA-binding domain"/>
    <property type="match status" value="1"/>
</dbReference>
<keyword evidence="6 15" id="KW-0812">Transmembrane</keyword>
<evidence type="ECO:0000313" key="18">
    <source>
        <dbReference type="Proteomes" id="UP001152803"/>
    </source>
</evidence>
<feature type="transmembrane region" description="Helical" evidence="15">
    <location>
        <begin position="175"/>
        <end position="201"/>
    </location>
</feature>
<evidence type="ECO:0000256" key="14">
    <source>
        <dbReference type="SAM" id="MobiDB-lite"/>
    </source>
</evidence>
<comment type="similarity">
    <text evidence="4">Belongs to the YIF1 family.</text>
</comment>
<evidence type="ECO:0000256" key="4">
    <source>
        <dbReference type="ARBA" id="ARBA00009727"/>
    </source>
</evidence>
<evidence type="ECO:0000256" key="6">
    <source>
        <dbReference type="ARBA" id="ARBA00022692"/>
    </source>
</evidence>
<keyword evidence="11 13" id="KW-0238">DNA-binding</keyword>
<dbReference type="GO" id="GO:0005634">
    <property type="term" value="C:nucleus"/>
    <property type="evidence" value="ECO:0007669"/>
    <property type="project" value="UniProtKB-SubCell"/>
</dbReference>
<evidence type="ECO:0000256" key="1">
    <source>
        <dbReference type="ARBA" id="ARBA00004123"/>
    </source>
</evidence>
<keyword evidence="7" id="KW-0256">Endoplasmic reticulum</keyword>
<evidence type="ECO:0000256" key="3">
    <source>
        <dbReference type="ARBA" id="ARBA00004653"/>
    </source>
</evidence>
<dbReference type="InterPro" id="IPR036390">
    <property type="entry name" value="WH_DNA-bd_sf"/>
</dbReference>
<dbReference type="PRINTS" id="PR00053">
    <property type="entry name" value="FORKHEAD"/>
</dbReference>
<feature type="DNA-binding region" description="Fork-head" evidence="13">
    <location>
        <begin position="374"/>
        <end position="461"/>
    </location>
</feature>
<dbReference type="Gene3D" id="1.10.10.10">
    <property type="entry name" value="Winged helix-like DNA-binding domain superfamily/Winged helix DNA-binding domain"/>
    <property type="match status" value="1"/>
</dbReference>
<dbReference type="OrthoDB" id="337750at2759"/>
<evidence type="ECO:0000313" key="17">
    <source>
        <dbReference type="EMBL" id="KAJ8281879.1"/>
    </source>
</evidence>
<evidence type="ECO:0000256" key="9">
    <source>
        <dbReference type="ARBA" id="ARBA00022989"/>
    </source>
</evidence>
<dbReference type="InterPro" id="IPR036388">
    <property type="entry name" value="WH-like_DNA-bd_sf"/>
</dbReference>
<evidence type="ECO:0000256" key="15">
    <source>
        <dbReference type="SAM" id="Phobius"/>
    </source>
</evidence>
<dbReference type="PANTHER" id="PTHR14083">
    <property type="entry name" value="YIP1 INTERACTING FACTOR HOMOLOG YIF1 PROTEIN"/>
    <property type="match status" value="1"/>
</dbReference>
<dbReference type="Proteomes" id="UP001152803">
    <property type="component" value="Unassembled WGS sequence"/>
</dbReference>
<evidence type="ECO:0000256" key="13">
    <source>
        <dbReference type="PROSITE-ProRule" id="PRU00089"/>
    </source>
</evidence>
<feature type="region of interest" description="Disordered" evidence="14">
    <location>
        <begin position="1"/>
        <end position="22"/>
    </location>
</feature>
<protein>
    <recommendedName>
        <fullName evidence="16">Fork-head domain-containing protein</fullName>
    </recommendedName>
</protein>
<comment type="subcellular location">
    <subcellularLocation>
        <location evidence="2">Endoplasmic reticulum membrane</location>
        <topology evidence="2">Multi-pass membrane protein</topology>
    </subcellularLocation>
    <subcellularLocation>
        <location evidence="3">Golgi apparatus membrane</location>
        <topology evidence="3">Multi-pass membrane protein</topology>
    </subcellularLocation>
    <subcellularLocation>
        <location evidence="1 13">Nucleus</location>
    </subcellularLocation>
</comment>
<keyword evidence="12 15" id="KW-0472">Membrane</keyword>
<dbReference type="Pfam" id="PF00250">
    <property type="entry name" value="Forkhead"/>
    <property type="match status" value="1"/>
</dbReference>
<feature type="transmembrane region" description="Helical" evidence="15">
    <location>
        <begin position="147"/>
        <end position="168"/>
    </location>
</feature>
<feature type="transmembrane region" description="Helical" evidence="15">
    <location>
        <begin position="280"/>
        <end position="299"/>
    </location>
</feature>
<dbReference type="GO" id="GO:0030134">
    <property type="term" value="C:COPII-coated ER to Golgi transport vesicle"/>
    <property type="evidence" value="ECO:0007669"/>
    <property type="project" value="TreeGrafter"/>
</dbReference>
<reference evidence="17" key="1">
    <citation type="journal article" date="2023" name="Science">
        <title>Genome structures resolve the early diversification of teleost fishes.</title>
        <authorList>
            <person name="Parey E."/>
            <person name="Louis A."/>
            <person name="Montfort J."/>
            <person name="Bouchez O."/>
            <person name="Roques C."/>
            <person name="Iampietro C."/>
            <person name="Lluch J."/>
            <person name="Castinel A."/>
            <person name="Donnadieu C."/>
            <person name="Desvignes T."/>
            <person name="Floi Bucao C."/>
            <person name="Jouanno E."/>
            <person name="Wen M."/>
            <person name="Mejri S."/>
            <person name="Dirks R."/>
            <person name="Jansen H."/>
            <person name="Henkel C."/>
            <person name="Chen W.J."/>
            <person name="Zahm M."/>
            <person name="Cabau C."/>
            <person name="Klopp C."/>
            <person name="Thompson A.W."/>
            <person name="Robinson-Rechavi M."/>
            <person name="Braasch I."/>
            <person name="Lecointre G."/>
            <person name="Bobe J."/>
            <person name="Postlethwait J.H."/>
            <person name="Berthelot C."/>
            <person name="Roest Crollius H."/>
            <person name="Guiguen Y."/>
        </authorList>
    </citation>
    <scope>NUCLEOTIDE SEQUENCE</scope>
    <source>
        <strain evidence="17">Concon-B</strain>
    </source>
</reference>
<dbReference type="InterPro" id="IPR005578">
    <property type="entry name" value="Yif1_fam"/>
</dbReference>
<keyword evidence="13" id="KW-0539">Nucleus</keyword>
<evidence type="ECO:0000259" key="16">
    <source>
        <dbReference type="PROSITE" id="PS50039"/>
    </source>
</evidence>
<dbReference type="Pfam" id="PF03878">
    <property type="entry name" value="YIF1"/>
    <property type="match status" value="1"/>
</dbReference>
<dbReference type="AlphaFoldDB" id="A0A9Q1I442"/>
<dbReference type="PROSITE" id="PS00657">
    <property type="entry name" value="FORK_HEAD_1"/>
    <property type="match status" value="1"/>
</dbReference>
<evidence type="ECO:0000256" key="5">
    <source>
        <dbReference type="ARBA" id="ARBA00022448"/>
    </source>
</evidence>
<feature type="compositionally biased region" description="Low complexity" evidence="14">
    <location>
        <begin position="8"/>
        <end position="19"/>
    </location>
</feature>
<dbReference type="InterPro" id="IPR001766">
    <property type="entry name" value="Fork_head_dom"/>
</dbReference>
<evidence type="ECO:0000256" key="11">
    <source>
        <dbReference type="ARBA" id="ARBA00023125"/>
    </source>
</evidence>
<keyword evidence="9 15" id="KW-1133">Transmembrane helix</keyword>
<keyword evidence="10" id="KW-0333">Golgi apparatus</keyword>
<sequence>MDVPHGYRAAAKPRARAAPSTGDTLLFDDTSASAPPVAPQGYYNVGYNMGEGGAAGGGPNNLFTDPMASAAVMYGSSLATQGKDMVNKEISRFMSVNKLKHFFAVDTKYVMKKLLLLMFPYTHQDWEVRYHRDTPLTPRYDVNAPDLYIPTMAFITYILLAGMALGIQKRFSPEVLGLCASTALVWMIIEVLALLLSLYLLTVHSDLSTFDLLAYSGYKYVGMIFTVLSGLLFGSDGYYVALAWSSCALMFFIVRSLRMKILSSLSTDSMGPGASAKPRFRLYITVAAAAFQPIIIYWLTSHLVRSPAPLSQVYDSHCLSLIAPSDQDDLTCLSWLHQRGDLLPLQPLPKTAPLPQLMQQESLPAQHLPPSPSKPPYSFSSLIFMAIEDSMDKRLPVKGIYEWIVKSFPYYRAAPGGWRNSVRHNLSLNKSFRRIHREKGQSVGKGSLWYVCPEYRPALLEVLRKSHYCHKTNNNLYNKPLLLEGGDLGAAMACDTMEISDSLSQTLLLSSPSPPIPTLACEHPNLSSDPPCPLTPDHEELVAMEAVELQEEIAEEVEKDPLADSGYIEFHCYQYHQYQYLVLPGETELDLETVEILQLDAEAQEAAGSLLDLAGGGH</sequence>
<dbReference type="PROSITE" id="PS00658">
    <property type="entry name" value="FORK_HEAD_2"/>
    <property type="match status" value="1"/>
</dbReference>
<keyword evidence="18" id="KW-1185">Reference proteome</keyword>
<organism evidence="17 18">
    <name type="scientific">Conger conger</name>
    <name type="common">Conger eel</name>
    <name type="synonym">Muraena conger</name>
    <dbReference type="NCBI Taxonomy" id="82655"/>
    <lineage>
        <taxon>Eukaryota</taxon>
        <taxon>Metazoa</taxon>
        <taxon>Chordata</taxon>
        <taxon>Craniata</taxon>
        <taxon>Vertebrata</taxon>
        <taxon>Euteleostomi</taxon>
        <taxon>Actinopterygii</taxon>
        <taxon>Neopterygii</taxon>
        <taxon>Teleostei</taxon>
        <taxon>Anguilliformes</taxon>
        <taxon>Congridae</taxon>
        <taxon>Conger</taxon>
    </lineage>
</organism>
<evidence type="ECO:0000256" key="12">
    <source>
        <dbReference type="ARBA" id="ARBA00023136"/>
    </source>
</evidence>
<evidence type="ECO:0000256" key="7">
    <source>
        <dbReference type="ARBA" id="ARBA00022824"/>
    </source>
</evidence>
<dbReference type="GO" id="GO:0043565">
    <property type="term" value="F:sequence-specific DNA binding"/>
    <property type="evidence" value="ECO:0007669"/>
    <property type="project" value="InterPro"/>
</dbReference>
<dbReference type="PANTHER" id="PTHR14083:SF2">
    <property type="entry name" value="PROTEIN YIF1A"/>
    <property type="match status" value="1"/>
</dbReference>
<evidence type="ECO:0000256" key="8">
    <source>
        <dbReference type="ARBA" id="ARBA00022927"/>
    </source>
</evidence>
<proteinExistence type="inferred from homology"/>
<dbReference type="GO" id="GO:0005793">
    <property type="term" value="C:endoplasmic reticulum-Golgi intermediate compartment"/>
    <property type="evidence" value="ECO:0007669"/>
    <property type="project" value="TreeGrafter"/>
</dbReference>
<dbReference type="SMART" id="SM00339">
    <property type="entry name" value="FH"/>
    <property type="match status" value="1"/>
</dbReference>
<dbReference type="InterPro" id="IPR030456">
    <property type="entry name" value="TF_fork_head_CS_2"/>
</dbReference>
<name>A0A9Q1I442_CONCO</name>
<dbReference type="InterPro" id="IPR018122">
    <property type="entry name" value="TF_fork_head_CS_1"/>
</dbReference>